<evidence type="ECO:0000313" key="4">
    <source>
        <dbReference type="Proteomes" id="UP000548867"/>
    </source>
</evidence>
<keyword evidence="4" id="KW-1185">Reference proteome</keyword>
<accession>A0A7W6CDM9</accession>
<dbReference type="RefSeq" id="WP_183624217.1">
    <property type="nucleotide sequence ID" value="NZ_JACIDX010000005.1"/>
</dbReference>
<proteinExistence type="predicted"/>
<reference evidence="3 4" key="1">
    <citation type="submission" date="2020-08" db="EMBL/GenBank/DDBJ databases">
        <title>Genomic Encyclopedia of Type Strains, Phase IV (KMG-IV): sequencing the most valuable type-strain genomes for metagenomic binning, comparative biology and taxonomic classification.</title>
        <authorList>
            <person name="Goeker M."/>
        </authorList>
    </citation>
    <scope>NUCLEOTIDE SEQUENCE [LARGE SCALE GENOMIC DNA]</scope>
    <source>
        <strain evidence="3 4">DSM 27057</strain>
    </source>
</reference>
<feature type="transmembrane region" description="Helical" evidence="1">
    <location>
        <begin position="39"/>
        <end position="56"/>
    </location>
</feature>
<protein>
    <submittedName>
        <fullName evidence="3">Urease accessory protein</fullName>
    </submittedName>
</protein>
<dbReference type="InterPro" id="IPR007038">
    <property type="entry name" value="HupE_UreJ"/>
</dbReference>
<gene>
    <name evidence="3" type="ORF">GGR38_001540</name>
</gene>
<keyword evidence="1" id="KW-0472">Membrane</keyword>
<feature type="signal peptide" evidence="2">
    <location>
        <begin position="1"/>
        <end position="23"/>
    </location>
</feature>
<feature type="transmembrane region" description="Helical" evidence="1">
    <location>
        <begin position="63"/>
        <end position="83"/>
    </location>
</feature>
<comment type="caution">
    <text evidence="3">The sequence shown here is derived from an EMBL/GenBank/DDBJ whole genome shotgun (WGS) entry which is preliminary data.</text>
</comment>
<keyword evidence="2" id="KW-0732">Signal</keyword>
<feature type="chain" id="PRO_5031351836" evidence="2">
    <location>
        <begin position="24"/>
        <end position="188"/>
    </location>
</feature>
<evidence type="ECO:0000256" key="1">
    <source>
        <dbReference type="SAM" id="Phobius"/>
    </source>
</evidence>
<organism evidence="3 4">
    <name type="scientific">Novosphingobium sediminicola</name>
    <dbReference type="NCBI Taxonomy" id="563162"/>
    <lineage>
        <taxon>Bacteria</taxon>
        <taxon>Pseudomonadati</taxon>
        <taxon>Pseudomonadota</taxon>
        <taxon>Alphaproteobacteria</taxon>
        <taxon>Sphingomonadales</taxon>
        <taxon>Sphingomonadaceae</taxon>
        <taxon>Novosphingobium</taxon>
    </lineage>
</organism>
<keyword evidence="1" id="KW-1133">Transmembrane helix</keyword>
<dbReference type="Proteomes" id="UP000548867">
    <property type="component" value="Unassembled WGS sequence"/>
</dbReference>
<keyword evidence="1" id="KW-0812">Transmembrane</keyword>
<dbReference type="Pfam" id="PF04955">
    <property type="entry name" value="HupE_UreJ"/>
    <property type="match status" value="1"/>
</dbReference>
<dbReference type="EMBL" id="JACIDX010000005">
    <property type="protein sequence ID" value="MBB3954601.1"/>
    <property type="molecule type" value="Genomic_DNA"/>
</dbReference>
<feature type="transmembrane region" description="Helical" evidence="1">
    <location>
        <begin position="170"/>
        <end position="187"/>
    </location>
</feature>
<feature type="transmembrane region" description="Helical" evidence="1">
    <location>
        <begin position="139"/>
        <end position="158"/>
    </location>
</feature>
<dbReference type="PIRSF" id="PIRSF016919">
    <property type="entry name" value="HupE_UreJ"/>
    <property type="match status" value="1"/>
</dbReference>
<evidence type="ECO:0000313" key="3">
    <source>
        <dbReference type="EMBL" id="MBB3954601.1"/>
    </source>
</evidence>
<name>A0A7W6CDM9_9SPHN</name>
<feature type="transmembrane region" description="Helical" evidence="1">
    <location>
        <begin position="89"/>
        <end position="108"/>
    </location>
</feature>
<sequence length="188" mass="18370">MKAIGKTVLAASVLAASAMPAMAHPGHDGSMMAGLAHPFSGVDHLAAMVAVGLWAATRPARQAVIAPLAFMGALAMGAVAGLMTGALPMIEPMVAGSVLVLGALLVLATRLSSGLALGLIVATGAVHGLAHGAEASGNLAAYFGGFLVSSALLHGAGWQMGRMIFSRSQGRLAAGLALGATGLALLAA</sequence>
<evidence type="ECO:0000256" key="2">
    <source>
        <dbReference type="SAM" id="SignalP"/>
    </source>
</evidence>
<dbReference type="AlphaFoldDB" id="A0A7W6CDM9"/>
<feature type="transmembrane region" description="Helical" evidence="1">
    <location>
        <begin position="115"/>
        <end position="133"/>
    </location>
</feature>